<accession>A0A5C5BAG4</accession>
<keyword evidence="2" id="KW-1185">Reference proteome</keyword>
<protein>
    <submittedName>
        <fullName evidence="1">Uncharacterized protein</fullName>
    </submittedName>
</protein>
<dbReference type="AlphaFoldDB" id="A0A5C5BAG4"/>
<comment type="caution">
    <text evidence="1">The sequence shown here is derived from an EMBL/GenBank/DDBJ whole genome shotgun (WGS) entry which is preliminary data.</text>
</comment>
<dbReference type="Proteomes" id="UP000313849">
    <property type="component" value="Unassembled WGS sequence"/>
</dbReference>
<name>A0A5C5BAG4_9MICO</name>
<sequence length="73" mass="8152">MRTHSHPIRIDLNCARRGVRRSLTPTLRGVTPRTLRQAVATRMAETSGGEAAARHLGRASVEVAARHYIQRRP</sequence>
<gene>
    <name evidence="1" type="ORF">FH969_12695</name>
</gene>
<dbReference type="EMBL" id="VENP01000059">
    <property type="protein sequence ID" value="TNU73177.1"/>
    <property type="molecule type" value="Genomic_DNA"/>
</dbReference>
<organism evidence="1 2">
    <name type="scientific">Miniimonas arenae</name>
    <dbReference type="NCBI Taxonomy" id="676201"/>
    <lineage>
        <taxon>Bacteria</taxon>
        <taxon>Bacillati</taxon>
        <taxon>Actinomycetota</taxon>
        <taxon>Actinomycetes</taxon>
        <taxon>Micrococcales</taxon>
        <taxon>Beutenbergiaceae</taxon>
        <taxon>Miniimonas</taxon>
    </lineage>
</organism>
<reference evidence="1 2" key="1">
    <citation type="submission" date="2019-06" db="EMBL/GenBank/DDBJ databases">
        <title>Draft genome sequence of Miniimonas arenae KCTC 19750T isolated from sea sand.</title>
        <authorList>
            <person name="Park S.-J."/>
        </authorList>
    </citation>
    <scope>NUCLEOTIDE SEQUENCE [LARGE SCALE GENOMIC DNA]</scope>
    <source>
        <strain evidence="1 2">KCTC 19750</strain>
    </source>
</reference>
<proteinExistence type="predicted"/>
<evidence type="ECO:0000313" key="2">
    <source>
        <dbReference type="Proteomes" id="UP000313849"/>
    </source>
</evidence>
<evidence type="ECO:0000313" key="1">
    <source>
        <dbReference type="EMBL" id="TNU73177.1"/>
    </source>
</evidence>